<sequence length="123" mass="13456">MKTRALILFAHGARDPRWAEPFQRLQALVQAQSPESVVKLAFLELMTPRLPELTAELVQAGVTDVTVVPVFLGQGGHVRADLPRIVDELKQQHPAVSFKIVEAVGENEQVLKAMASYCVATLG</sequence>
<dbReference type="PANTHER" id="PTHR33542">
    <property type="entry name" value="SIROHYDROCHLORIN FERROCHELATASE, CHLOROPLASTIC"/>
    <property type="match status" value="1"/>
</dbReference>
<evidence type="ECO:0000313" key="3">
    <source>
        <dbReference type="EMBL" id="MBF8177783.1"/>
    </source>
</evidence>
<protein>
    <submittedName>
        <fullName evidence="3">CbiX/SirB N-terminal domain-containing protein</fullName>
    </submittedName>
</protein>
<evidence type="ECO:0000256" key="1">
    <source>
        <dbReference type="ARBA" id="ARBA00022723"/>
    </source>
</evidence>
<reference evidence="3 4" key="1">
    <citation type="submission" date="2020-11" db="EMBL/GenBank/DDBJ databases">
        <title>WGS of Herminiimonas contaminans strain Marseille-Q4544 isolated from planarians Schmidtea mediterranea.</title>
        <authorList>
            <person name="Kangale L."/>
        </authorList>
    </citation>
    <scope>NUCLEOTIDE SEQUENCE [LARGE SCALE GENOMIC DNA]</scope>
    <source>
        <strain evidence="3 4">Marseille-Q4544</strain>
    </source>
</reference>
<comment type="caution">
    <text evidence="3">The sequence shown here is derived from an EMBL/GenBank/DDBJ whole genome shotgun (WGS) entry which is preliminary data.</text>
</comment>
<dbReference type="CDD" id="cd03416">
    <property type="entry name" value="CbiX_SirB_N"/>
    <property type="match status" value="1"/>
</dbReference>
<dbReference type="EMBL" id="JADOEL010000005">
    <property type="protein sequence ID" value="MBF8177783.1"/>
    <property type="molecule type" value="Genomic_DNA"/>
</dbReference>
<name>A0ABS0ETD7_9BURK</name>
<dbReference type="InterPro" id="IPR050963">
    <property type="entry name" value="Sirohydro_Cobaltochel/CbiX"/>
</dbReference>
<evidence type="ECO:0000256" key="2">
    <source>
        <dbReference type="ARBA" id="ARBA00023239"/>
    </source>
</evidence>
<proteinExistence type="predicted"/>
<dbReference type="Gene3D" id="3.40.50.1400">
    <property type="match status" value="1"/>
</dbReference>
<dbReference type="Pfam" id="PF01903">
    <property type="entry name" value="CbiX"/>
    <property type="match status" value="1"/>
</dbReference>
<dbReference type="SUPFAM" id="SSF53800">
    <property type="entry name" value="Chelatase"/>
    <property type="match status" value="1"/>
</dbReference>
<accession>A0ABS0ETD7</accession>
<evidence type="ECO:0000313" key="4">
    <source>
        <dbReference type="Proteomes" id="UP000657372"/>
    </source>
</evidence>
<dbReference type="PANTHER" id="PTHR33542:SF5">
    <property type="entry name" value="FERROCHELATASE CHE1"/>
    <property type="match status" value="1"/>
</dbReference>
<keyword evidence="2" id="KW-0456">Lyase</keyword>
<dbReference type="Proteomes" id="UP000657372">
    <property type="component" value="Unassembled WGS sequence"/>
</dbReference>
<keyword evidence="1" id="KW-0479">Metal-binding</keyword>
<gene>
    <name evidence="3" type="ORF">IXC47_08830</name>
</gene>
<keyword evidence="4" id="KW-1185">Reference proteome</keyword>
<dbReference type="InterPro" id="IPR002762">
    <property type="entry name" value="CbiX-like"/>
</dbReference>
<organism evidence="3 4">
    <name type="scientific">Herminiimonas contaminans</name>
    <dbReference type="NCBI Taxonomy" id="1111140"/>
    <lineage>
        <taxon>Bacteria</taxon>
        <taxon>Pseudomonadati</taxon>
        <taxon>Pseudomonadota</taxon>
        <taxon>Betaproteobacteria</taxon>
        <taxon>Burkholderiales</taxon>
        <taxon>Oxalobacteraceae</taxon>
        <taxon>Herminiimonas</taxon>
    </lineage>
</organism>
<dbReference type="RefSeq" id="WP_195875340.1">
    <property type="nucleotide sequence ID" value="NZ_JADOEL010000005.1"/>
</dbReference>